<gene>
    <name evidence="2" type="ORF">MRATA1EN1_LOCUS20501</name>
</gene>
<sequence>MDGGEEEDWRGVLRRRTHGLASGARDSGQRSRAPSALLWCLCRAFILAFLLELLPFPACVPQALTGSQDSTLGAGKESRKAFQARPRPRSSENVRKDYPSRSTVSASLGSSGFSPGEDPPQGGVRFLHCILTCQAERHLVVFVAFLYQILSKTAEMSNRGASGLKSADYPAGRERTARGQPFASPGRAADAPLRVPPWVTPSPGPSVGPLLGLPTTASCLLQTSFHCSAWWTRVELVTSSSQCPRGPSVVGRWWPRLVCGLTCLRRASLAGIRVSSAVWVQGECGQVLTRATCPDVSPALRTVLSSWSSAQRLTADALLFVDNSGTIMEYGGTGAKA</sequence>
<feature type="region of interest" description="Disordered" evidence="1">
    <location>
        <begin position="67"/>
        <end position="117"/>
    </location>
</feature>
<feature type="compositionally biased region" description="Basic and acidic residues" evidence="1">
    <location>
        <begin position="89"/>
        <end position="99"/>
    </location>
</feature>
<evidence type="ECO:0000313" key="2">
    <source>
        <dbReference type="EMBL" id="CAI9171539.1"/>
    </source>
</evidence>
<proteinExistence type="predicted"/>
<dbReference type="Proteomes" id="UP001176941">
    <property type="component" value="Chromosome 31"/>
</dbReference>
<feature type="region of interest" description="Disordered" evidence="1">
    <location>
        <begin position="160"/>
        <end position="186"/>
    </location>
</feature>
<dbReference type="EMBL" id="OX459967">
    <property type="protein sequence ID" value="CAI9171539.1"/>
    <property type="molecule type" value="Genomic_DNA"/>
</dbReference>
<reference evidence="2" key="1">
    <citation type="submission" date="2023-04" db="EMBL/GenBank/DDBJ databases">
        <authorList>
            <consortium name="ELIXIR-Norway"/>
        </authorList>
    </citation>
    <scope>NUCLEOTIDE SEQUENCE [LARGE SCALE GENOMIC DNA]</scope>
</reference>
<protein>
    <submittedName>
        <fullName evidence="2">Uncharacterized protein</fullName>
    </submittedName>
</protein>
<organism evidence="2 3">
    <name type="scientific">Rangifer tarandus platyrhynchus</name>
    <name type="common">Svalbard reindeer</name>
    <dbReference type="NCBI Taxonomy" id="3082113"/>
    <lineage>
        <taxon>Eukaryota</taxon>
        <taxon>Metazoa</taxon>
        <taxon>Chordata</taxon>
        <taxon>Craniata</taxon>
        <taxon>Vertebrata</taxon>
        <taxon>Euteleostomi</taxon>
        <taxon>Mammalia</taxon>
        <taxon>Eutheria</taxon>
        <taxon>Laurasiatheria</taxon>
        <taxon>Artiodactyla</taxon>
        <taxon>Ruminantia</taxon>
        <taxon>Pecora</taxon>
        <taxon>Cervidae</taxon>
        <taxon>Odocoileinae</taxon>
        <taxon>Rangifer</taxon>
    </lineage>
</organism>
<evidence type="ECO:0000313" key="3">
    <source>
        <dbReference type="Proteomes" id="UP001176941"/>
    </source>
</evidence>
<evidence type="ECO:0000256" key="1">
    <source>
        <dbReference type="SAM" id="MobiDB-lite"/>
    </source>
</evidence>
<keyword evidence="3" id="KW-1185">Reference proteome</keyword>
<accession>A0ABN8ZI67</accession>
<name>A0ABN8ZI67_RANTA</name>
<feature type="compositionally biased region" description="Polar residues" evidence="1">
    <location>
        <begin position="100"/>
        <end position="113"/>
    </location>
</feature>